<feature type="transmembrane region" description="Helical" evidence="4">
    <location>
        <begin position="149"/>
        <end position="171"/>
    </location>
</feature>
<organism evidence="6 7">
    <name type="scientific">Aquimonas voraii</name>
    <dbReference type="NCBI Taxonomy" id="265719"/>
    <lineage>
        <taxon>Bacteria</taxon>
        <taxon>Pseudomonadati</taxon>
        <taxon>Pseudomonadota</taxon>
        <taxon>Gammaproteobacteria</taxon>
        <taxon>Lysobacterales</taxon>
        <taxon>Lysobacteraceae</taxon>
        <taxon>Aquimonas</taxon>
    </lineage>
</organism>
<dbReference type="Proteomes" id="UP000199603">
    <property type="component" value="Unassembled WGS sequence"/>
</dbReference>
<dbReference type="EMBL" id="FNAG01000005">
    <property type="protein sequence ID" value="SDD66823.1"/>
    <property type="molecule type" value="Genomic_DNA"/>
</dbReference>
<dbReference type="RefSeq" id="WP_091242213.1">
    <property type="nucleotide sequence ID" value="NZ_FNAG01000005.1"/>
</dbReference>
<dbReference type="InterPro" id="IPR009057">
    <property type="entry name" value="Homeodomain-like_sf"/>
</dbReference>
<dbReference type="AlphaFoldDB" id="A0A1G6WMC9"/>
<dbReference type="SMART" id="SM00342">
    <property type="entry name" value="HTH_ARAC"/>
    <property type="match status" value="1"/>
</dbReference>
<dbReference type="GO" id="GO:0043565">
    <property type="term" value="F:sequence-specific DNA binding"/>
    <property type="evidence" value="ECO:0007669"/>
    <property type="project" value="InterPro"/>
</dbReference>
<dbReference type="STRING" id="265719.SAMN04488509_10566"/>
<feature type="transmembrane region" description="Helical" evidence="4">
    <location>
        <begin position="183"/>
        <end position="202"/>
    </location>
</feature>
<protein>
    <submittedName>
        <fullName evidence="6">AraC-type DNA-binding protein</fullName>
    </submittedName>
</protein>
<keyword evidence="1" id="KW-0805">Transcription regulation</keyword>
<dbReference type="PANTHER" id="PTHR43280">
    <property type="entry name" value="ARAC-FAMILY TRANSCRIPTIONAL REGULATOR"/>
    <property type="match status" value="1"/>
</dbReference>
<evidence type="ECO:0000313" key="7">
    <source>
        <dbReference type="Proteomes" id="UP000199603"/>
    </source>
</evidence>
<evidence type="ECO:0000259" key="5">
    <source>
        <dbReference type="PROSITE" id="PS01124"/>
    </source>
</evidence>
<evidence type="ECO:0000256" key="2">
    <source>
        <dbReference type="ARBA" id="ARBA00023125"/>
    </source>
</evidence>
<dbReference type="PROSITE" id="PS01124">
    <property type="entry name" value="HTH_ARAC_FAMILY_2"/>
    <property type="match status" value="1"/>
</dbReference>
<proteinExistence type="predicted"/>
<dbReference type="Pfam" id="PF12833">
    <property type="entry name" value="HTH_18"/>
    <property type="match status" value="1"/>
</dbReference>
<keyword evidence="4" id="KW-0812">Transmembrane</keyword>
<feature type="transmembrane region" description="Helical" evidence="4">
    <location>
        <begin position="70"/>
        <end position="89"/>
    </location>
</feature>
<keyword evidence="3" id="KW-0804">Transcription</keyword>
<keyword evidence="7" id="KW-1185">Reference proteome</keyword>
<dbReference type="OrthoDB" id="345413at2"/>
<name>A0A1G6WMC9_9GAMM</name>
<accession>A0A1G6WMC9</accession>
<dbReference type="GO" id="GO:0003700">
    <property type="term" value="F:DNA-binding transcription factor activity"/>
    <property type="evidence" value="ECO:0007669"/>
    <property type="project" value="InterPro"/>
</dbReference>
<evidence type="ECO:0000256" key="4">
    <source>
        <dbReference type="SAM" id="Phobius"/>
    </source>
</evidence>
<dbReference type="Gene3D" id="1.10.10.60">
    <property type="entry name" value="Homeodomain-like"/>
    <property type="match status" value="1"/>
</dbReference>
<keyword evidence="4" id="KW-1133">Transmembrane helix</keyword>
<dbReference type="SUPFAM" id="SSF46689">
    <property type="entry name" value="Homeodomain-like"/>
    <property type="match status" value="1"/>
</dbReference>
<gene>
    <name evidence="6" type="ORF">SAMN04488509_10566</name>
</gene>
<keyword evidence="4" id="KW-0472">Membrane</keyword>
<dbReference type="PANTHER" id="PTHR43280:SF29">
    <property type="entry name" value="ARAC-FAMILY TRANSCRIPTIONAL REGULATOR"/>
    <property type="match status" value="1"/>
</dbReference>
<feature type="domain" description="HTH araC/xylS-type" evidence="5">
    <location>
        <begin position="235"/>
        <end position="334"/>
    </location>
</feature>
<evidence type="ECO:0000256" key="3">
    <source>
        <dbReference type="ARBA" id="ARBA00023163"/>
    </source>
</evidence>
<dbReference type="InterPro" id="IPR018060">
    <property type="entry name" value="HTH_AraC"/>
</dbReference>
<evidence type="ECO:0000256" key="1">
    <source>
        <dbReference type="ARBA" id="ARBA00023015"/>
    </source>
</evidence>
<sequence length="341" mass="37530">MTDLLLLLVGFSVGAAVLLMLALATAYRGLDLPPQSRAAGWVMLLGLAHTQWSHLGMLESAAAMPLTRSYVLVLFLQSLGFYWLLLGLLRRHEDWRRWEWSLPLLVLAAGAGVPLVWAIPLALGMGTAFALHLALLVYRLRALRRWFRLELPVVLVFAVMGMTIGIAGVWAPFGLGWAAYVQTYAWMIAIGFFGVLWLLLAVPDIASKTQEAVAQSYAQSTLGRVDVQAKLAELTRLFEVERIHRDEGLSLARVAELMALSTHQLSELVNAHLGIGFSKLVRQHRVRDAQRMLVEEPRASVLSVGLAVGFASQSTFYVAFKDELGVVPGQYRKQALGSGSD</sequence>
<reference evidence="6 7" key="1">
    <citation type="submission" date="2016-10" db="EMBL/GenBank/DDBJ databases">
        <authorList>
            <person name="de Groot N.N."/>
        </authorList>
    </citation>
    <scope>NUCLEOTIDE SEQUENCE [LARGE SCALE GENOMIC DNA]</scope>
    <source>
        <strain evidence="6 7">DSM 16957</strain>
    </source>
</reference>
<feature type="transmembrane region" description="Helical" evidence="4">
    <location>
        <begin position="104"/>
        <end position="137"/>
    </location>
</feature>
<keyword evidence="2 6" id="KW-0238">DNA-binding</keyword>
<evidence type="ECO:0000313" key="6">
    <source>
        <dbReference type="EMBL" id="SDD66823.1"/>
    </source>
</evidence>